<sequence>MSNIILVLNGPNLNMLGLREPAVYGHETLADVEAMATRHGEGHGFAVECKQTNHEGQMIDWIHQARGRVAGIVINPGAWTHTSVAIHDALIACEVPVLEVHISNVHKRESFRHHSYVSLVAVGVIAGFGTQGYTLAIDRFATLLK</sequence>
<dbReference type="NCBIfam" id="NF003806">
    <property type="entry name" value="PRK05395.1-3"/>
    <property type="match status" value="1"/>
</dbReference>
<dbReference type="GO" id="GO:0003855">
    <property type="term" value="F:3-dehydroquinate dehydratase activity"/>
    <property type="evidence" value="ECO:0007669"/>
    <property type="project" value="UniProtKB-UniRule"/>
</dbReference>
<dbReference type="GO" id="GO:0019631">
    <property type="term" value="P:quinate catabolic process"/>
    <property type="evidence" value="ECO:0007669"/>
    <property type="project" value="TreeGrafter"/>
</dbReference>
<dbReference type="Pfam" id="PF01220">
    <property type="entry name" value="DHquinase_II"/>
    <property type="match status" value="1"/>
</dbReference>
<dbReference type="RefSeq" id="WP_158152565.1">
    <property type="nucleotide sequence ID" value="NZ_CP056030.1"/>
</dbReference>
<feature type="binding site" evidence="8 10">
    <location>
        <position position="75"/>
    </location>
    <ligand>
        <name>substrate</name>
    </ligand>
</feature>
<keyword evidence="12" id="KW-1133">Transmembrane helix</keyword>
<keyword evidence="12" id="KW-0812">Transmembrane</keyword>
<dbReference type="UniPathway" id="UPA00053">
    <property type="reaction ID" value="UER00086"/>
</dbReference>
<keyword evidence="12" id="KW-0472">Membrane</keyword>
<dbReference type="InterPro" id="IPR036441">
    <property type="entry name" value="DHquinase_II_sf"/>
</dbReference>
<comment type="pathway">
    <text evidence="3 8">Metabolic intermediate biosynthesis; chorismate biosynthesis; chorismate from D-erythrose 4-phosphate and phosphoenolpyruvate: step 3/7.</text>
</comment>
<feature type="site" description="Transition state stabilizer" evidence="8 11">
    <location>
        <position position="19"/>
    </location>
</feature>
<evidence type="ECO:0000256" key="7">
    <source>
        <dbReference type="ARBA" id="ARBA00023239"/>
    </source>
</evidence>
<gene>
    <name evidence="8 13" type="primary">aroQ</name>
    <name evidence="13" type="ORF">HWQ56_16610</name>
</gene>
<evidence type="ECO:0000256" key="1">
    <source>
        <dbReference type="ARBA" id="ARBA00001864"/>
    </source>
</evidence>
<dbReference type="CDD" id="cd00466">
    <property type="entry name" value="DHQase_II"/>
    <property type="match status" value="1"/>
</dbReference>
<reference evidence="13 14" key="1">
    <citation type="submission" date="2020-06" db="EMBL/GenBank/DDBJ databases">
        <title>Pseudomonas eucalypticola sp. nov., an endophyte of Eucalyptus dunnii leaves with biocontrol ability of eucalyptus leaf blight.</title>
        <authorList>
            <person name="Liu Y."/>
            <person name="Song Z."/>
            <person name="Zeng H."/>
            <person name="Lu M."/>
            <person name="Wang X."/>
            <person name="Lian X."/>
            <person name="Zhang Q."/>
        </authorList>
    </citation>
    <scope>NUCLEOTIDE SEQUENCE [LARGE SCALE GENOMIC DNA]</scope>
    <source>
        <strain evidence="13 14">NP-1</strain>
    </source>
</reference>
<dbReference type="EC" id="4.2.1.10" evidence="6 8"/>
<evidence type="ECO:0000313" key="13">
    <source>
        <dbReference type="EMBL" id="QKZ05323.1"/>
    </source>
</evidence>
<evidence type="ECO:0000256" key="12">
    <source>
        <dbReference type="SAM" id="Phobius"/>
    </source>
</evidence>
<dbReference type="EMBL" id="CP056030">
    <property type="protein sequence ID" value="QKZ05323.1"/>
    <property type="molecule type" value="Genomic_DNA"/>
</dbReference>
<feature type="binding site" evidence="8 10">
    <location>
        <begin position="102"/>
        <end position="103"/>
    </location>
    <ligand>
        <name>substrate</name>
    </ligand>
</feature>
<evidence type="ECO:0000256" key="6">
    <source>
        <dbReference type="ARBA" id="ARBA00012060"/>
    </source>
</evidence>
<keyword evidence="7 8" id="KW-0456">Lyase</keyword>
<name>A0A7D5H6R1_9PSED</name>
<evidence type="ECO:0000256" key="3">
    <source>
        <dbReference type="ARBA" id="ARBA00004902"/>
    </source>
</evidence>
<feature type="active site" description="Proton acceptor" evidence="8 9">
    <location>
        <position position="24"/>
    </location>
</feature>
<evidence type="ECO:0000256" key="2">
    <source>
        <dbReference type="ARBA" id="ARBA00003924"/>
    </source>
</evidence>
<dbReference type="PANTHER" id="PTHR21272:SF3">
    <property type="entry name" value="CATABOLIC 3-DEHYDROQUINASE"/>
    <property type="match status" value="1"/>
</dbReference>
<evidence type="ECO:0000256" key="11">
    <source>
        <dbReference type="PIRSR" id="PIRSR001399-3"/>
    </source>
</evidence>
<dbReference type="GO" id="GO:0008652">
    <property type="term" value="P:amino acid biosynthetic process"/>
    <property type="evidence" value="ECO:0007669"/>
    <property type="project" value="UniProtKB-KW"/>
</dbReference>
<comment type="function">
    <text evidence="2 8">Catalyzes a trans-dehydration via an enolate intermediate.</text>
</comment>
<evidence type="ECO:0000256" key="9">
    <source>
        <dbReference type="PIRSR" id="PIRSR001399-1"/>
    </source>
</evidence>
<protein>
    <recommendedName>
        <fullName evidence="6 8">3-dehydroquinate dehydratase</fullName>
        <shortName evidence="8">3-dehydroquinase</shortName>
        <ecNumber evidence="6 8">4.2.1.10</ecNumber>
    </recommendedName>
    <alternativeName>
        <fullName evidence="8">Type II DHQase</fullName>
    </alternativeName>
</protein>
<dbReference type="KEGG" id="pez:HWQ56_16610"/>
<dbReference type="InterPro" id="IPR018509">
    <property type="entry name" value="DHquinase_II_CS"/>
</dbReference>
<dbReference type="HAMAP" id="MF_00169">
    <property type="entry name" value="AroQ"/>
    <property type="match status" value="1"/>
</dbReference>
<evidence type="ECO:0000256" key="5">
    <source>
        <dbReference type="ARBA" id="ARBA00011193"/>
    </source>
</evidence>
<keyword evidence="8" id="KW-0057">Aromatic amino acid biosynthesis</keyword>
<keyword evidence="14" id="KW-1185">Reference proteome</keyword>
<dbReference type="AlphaFoldDB" id="A0A7D5H6R1"/>
<dbReference type="NCBIfam" id="NF003805">
    <property type="entry name" value="PRK05395.1-2"/>
    <property type="match status" value="1"/>
</dbReference>
<accession>A0A7D5H6R1</accession>
<feature type="binding site" evidence="8 10">
    <location>
        <position position="88"/>
    </location>
    <ligand>
        <name>substrate</name>
    </ligand>
</feature>
<evidence type="ECO:0000313" key="14">
    <source>
        <dbReference type="Proteomes" id="UP000509568"/>
    </source>
</evidence>
<dbReference type="NCBIfam" id="TIGR01088">
    <property type="entry name" value="aroQ"/>
    <property type="match status" value="1"/>
</dbReference>
<dbReference type="PIRSF" id="PIRSF001399">
    <property type="entry name" value="DHquinase_II"/>
    <property type="match status" value="1"/>
</dbReference>
<comment type="similarity">
    <text evidence="4 8">Belongs to the type-II 3-dehydroquinase family.</text>
</comment>
<organism evidence="13 14">
    <name type="scientific">Pseudomonas eucalypticola</name>
    <dbReference type="NCBI Taxonomy" id="2599595"/>
    <lineage>
        <taxon>Bacteria</taxon>
        <taxon>Pseudomonadati</taxon>
        <taxon>Pseudomonadota</taxon>
        <taxon>Gammaproteobacteria</taxon>
        <taxon>Pseudomonadales</taxon>
        <taxon>Pseudomonadaceae</taxon>
        <taxon>Pseudomonas</taxon>
    </lineage>
</organism>
<dbReference type="InterPro" id="IPR001874">
    <property type="entry name" value="DHquinase_II"/>
</dbReference>
<feature type="binding site" evidence="8 10">
    <location>
        <position position="112"/>
    </location>
    <ligand>
        <name>substrate</name>
    </ligand>
</feature>
<dbReference type="Gene3D" id="3.40.50.9100">
    <property type="entry name" value="Dehydroquinase, class II"/>
    <property type="match status" value="1"/>
</dbReference>
<feature type="transmembrane region" description="Helical" evidence="12">
    <location>
        <begin position="116"/>
        <end position="136"/>
    </location>
</feature>
<proteinExistence type="inferred from homology"/>
<dbReference type="SUPFAM" id="SSF52304">
    <property type="entry name" value="Type II 3-dehydroquinate dehydratase"/>
    <property type="match status" value="1"/>
</dbReference>
<evidence type="ECO:0000256" key="4">
    <source>
        <dbReference type="ARBA" id="ARBA00011037"/>
    </source>
</evidence>
<evidence type="ECO:0000256" key="8">
    <source>
        <dbReference type="HAMAP-Rule" id="MF_00169"/>
    </source>
</evidence>
<dbReference type="NCBIfam" id="NF003807">
    <property type="entry name" value="PRK05395.1-4"/>
    <property type="match status" value="1"/>
</dbReference>
<evidence type="ECO:0000256" key="10">
    <source>
        <dbReference type="PIRSR" id="PIRSR001399-2"/>
    </source>
</evidence>
<dbReference type="Proteomes" id="UP000509568">
    <property type="component" value="Chromosome"/>
</dbReference>
<comment type="catalytic activity">
    <reaction evidence="1 8">
        <text>3-dehydroquinate = 3-dehydroshikimate + H2O</text>
        <dbReference type="Rhea" id="RHEA:21096"/>
        <dbReference type="ChEBI" id="CHEBI:15377"/>
        <dbReference type="ChEBI" id="CHEBI:16630"/>
        <dbReference type="ChEBI" id="CHEBI:32364"/>
        <dbReference type="EC" id="4.2.1.10"/>
    </reaction>
</comment>
<feature type="active site" description="Proton donor" evidence="8 9">
    <location>
        <position position="101"/>
    </location>
</feature>
<keyword evidence="8" id="KW-0028">Amino-acid biosynthesis</keyword>
<comment type="subunit">
    <text evidence="5 8">Homododecamer.</text>
</comment>
<feature type="binding site" evidence="8 10">
    <location>
        <position position="81"/>
    </location>
    <ligand>
        <name>substrate</name>
    </ligand>
</feature>
<dbReference type="PROSITE" id="PS01029">
    <property type="entry name" value="DEHYDROQUINASE_II"/>
    <property type="match status" value="1"/>
</dbReference>
<dbReference type="GO" id="GO:0009423">
    <property type="term" value="P:chorismate biosynthetic process"/>
    <property type="evidence" value="ECO:0007669"/>
    <property type="project" value="UniProtKB-UniRule"/>
</dbReference>
<dbReference type="GO" id="GO:0009073">
    <property type="term" value="P:aromatic amino acid family biosynthetic process"/>
    <property type="evidence" value="ECO:0007669"/>
    <property type="project" value="UniProtKB-KW"/>
</dbReference>
<dbReference type="PANTHER" id="PTHR21272">
    <property type="entry name" value="CATABOLIC 3-DEHYDROQUINASE"/>
    <property type="match status" value="1"/>
</dbReference>